<feature type="compositionally biased region" description="Gly residues" evidence="1">
    <location>
        <begin position="1"/>
        <end position="14"/>
    </location>
</feature>
<evidence type="ECO:0000313" key="2">
    <source>
        <dbReference type="EMBL" id="KAJ8365324.1"/>
    </source>
</evidence>
<name>A0A9Q1FSV1_SYNKA</name>
<dbReference type="AlphaFoldDB" id="A0A9Q1FSV1"/>
<sequence length="117" mass="12546">MEGDGAGRGWGSGGHVVTSTRDHGAVVRATEQYREQLRSCGNPKRQRGTLKGNPGGSVLPLLIWRAPGPTAPGLLSDLTADVNPPPRADVNPSPFTLNAILHFKPLFFNPHLKQLFS</sequence>
<proteinExistence type="predicted"/>
<dbReference type="EMBL" id="JAINUF010000004">
    <property type="protein sequence ID" value="KAJ8365324.1"/>
    <property type="molecule type" value="Genomic_DNA"/>
</dbReference>
<evidence type="ECO:0000256" key="1">
    <source>
        <dbReference type="SAM" id="MobiDB-lite"/>
    </source>
</evidence>
<evidence type="ECO:0000313" key="3">
    <source>
        <dbReference type="Proteomes" id="UP001152622"/>
    </source>
</evidence>
<reference evidence="2" key="1">
    <citation type="journal article" date="2023" name="Science">
        <title>Genome structures resolve the early diversification of teleost fishes.</title>
        <authorList>
            <person name="Parey E."/>
            <person name="Louis A."/>
            <person name="Montfort J."/>
            <person name="Bouchez O."/>
            <person name="Roques C."/>
            <person name="Iampietro C."/>
            <person name="Lluch J."/>
            <person name="Castinel A."/>
            <person name="Donnadieu C."/>
            <person name="Desvignes T."/>
            <person name="Floi Bucao C."/>
            <person name="Jouanno E."/>
            <person name="Wen M."/>
            <person name="Mejri S."/>
            <person name="Dirks R."/>
            <person name="Jansen H."/>
            <person name="Henkel C."/>
            <person name="Chen W.J."/>
            <person name="Zahm M."/>
            <person name="Cabau C."/>
            <person name="Klopp C."/>
            <person name="Thompson A.W."/>
            <person name="Robinson-Rechavi M."/>
            <person name="Braasch I."/>
            <person name="Lecointre G."/>
            <person name="Bobe J."/>
            <person name="Postlethwait J.H."/>
            <person name="Berthelot C."/>
            <person name="Roest Crollius H."/>
            <person name="Guiguen Y."/>
        </authorList>
    </citation>
    <scope>NUCLEOTIDE SEQUENCE</scope>
    <source>
        <strain evidence="2">WJC10195</strain>
    </source>
</reference>
<organism evidence="2 3">
    <name type="scientific">Synaphobranchus kaupii</name>
    <name type="common">Kaup's arrowtooth eel</name>
    <dbReference type="NCBI Taxonomy" id="118154"/>
    <lineage>
        <taxon>Eukaryota</taxon>
        <taxon>Metazoa</taxon>
        <taxon>Chordata</taxon>
        <taxon>Craniata</taxon>
        <taxon>Vertebrata</taxon>
        <taxon>Euteleostomi</taxon>
        <taxon>Actinopterygii</taxon>
        <taxon>Neopterygii</taxon>
        <taxon>Teleostei</taxon>
        <taxon>Anguilliformes</taxon>
        <taxon>Synaphobranchidae</taxon>
        <taxon>Synaphobranchus</taxon>
    </lineage>
</organism>
<comment type="caution">
    <text evidence="2">The sequence shown here is derived from an EMBL/GenBank/DDBJ whole genome shotgun (WGS) entry which is preliminary data.</text>
</comment>
<gene>
    <name evidence="2" type="ORF">SKAU_G00141550</name>
</gene>
<accession>A0A9Q1FSV1</accession>
<protein>
    <submittedName>
        <fullName evidence="2">Uncharacterized protein</fullName>
    </submittedName>
</protein>
<dbReference type="Proteomes" id="UP001152622">
    <property type="component" value="Chromosome 4"/>
</dbReference>
<keyword evidence="3" id="KW-1185">Reference proteome</keyword>
<feature type="region of interest" description="Disordered" evidence="1">
    <location>
        <begin position="1"/>
        <end position="26"/>
    </location>
</feature>